<dbReference type="AlphaFoldDB" id="A0A075V365"/>
<feature type="transmembrane region" description="Helical" evidence="2">
    <location>
        <begin position="180"/>
        <end position="202"/>
    </location>
</feature>
<dbReference type="KEGG" id="aja:AJAP_30860"/>
<dbReference type="EMBL" id="CP008953">
    <property type="protein sequence ID" value="AIG78994.1"/>
    <property type="molecule type" value="Genomic_DNA"/>
</dbReference>
<keyword evidence="1" id="KW-0175">Coiled coil</keyword>
<feature type="transmembrane region" description="Helical" evidence="2">
    <location>
        <begin position="6"/>
        <end position="27"/>
    </location>
</feature>
<evidence type="ECO:0000313" key="3">
    <source>
        <dbReference type="EMBL" id="AIG78994.1"/>
    </source>
</evidence>
<proteinExistence type="predicted"/>
<dbReference type="Proteomes" id="UP000028492">
    <property type="component" value="Chromosome"/>
</dbReference>
<protein>
    <submittedName>
        <fullName evidence="3">Putative membrane protein</fullName>
    </submittedName>
</protein>
<keyword evidence="2" id="KW-0472">Membrane</keyword>
<accession>A0A075V365</accession>
<feature type="transmembrane region" description="Helical" evidence="2">
    <location>
        <begin position="270"/>
        <end position="290"/>
    </location>
</feature>
<organism evidence="3 4">
    <name type="scientific">Amycolatopsis japonica</name>
    <dbReference type="NCBI Taxonomy" id="208439"/>
    <lineage>
        <taxon>Bacteria</taxon>
        <taxon>Bacillati</taxon>
        <taxon>Actinomycetota</taxon>
        <taxon>Actinomycetes</taxon>
        <taxon>Pseudonocardiales</taxon>
        <taxon>Pseudonocardiaceae</taxon>
        <taxon>Amycolatopsis</taxon>
        <taxon>Amycolatopsis japonica group</taxon>
    </lineage>
</organism>
<dbReference type="RefSeq" id="WP_038517731.1">
    <property type="nucleotide sequence ID" value="NZ_CP008953.1"/>
</dbReference>
<sequence length="375" mass="41923">MVLPVIMLYMTASTILSGDFAAAGCGFGRILRLTLFGPDASGVACVRLPFSADIPSIALGITSEVAVINYVLLVRRLRSLDIQLSHGERSLFAADQLEREPMKVHYERIGRWLRVRLRWQLLLLALVFTVGTCFYLWVVENNHLFKAMASIQGDARPSGAVRDGFRDSWWASWERNPGMAISWTVVGSLGTYFACCQAYLYYHLSKIFRTAPGLMVFRHVPARVDRDHGWRPIGRIIAIAYVSSISFICSVIALIYILRDPEAIPLVRNTITGILVFVALGGTVLNMLLVSTLRLGVARTFANTVRLKLIRLNQEIRELLERGNNVEARLVLLEAEQLAREKPYPIQGTAIRVLSLASGVIPVSKLLNDIFHLVF</sequence>
<keyword evidence="2" id="KW-0812">Transmembrane</keyword>
<keyword evidence="2" id="KW-1133">Transmembrane helix</keyword>
<evidence type="ECO:0000256" key="2">
    <source>
        <dbReference type="SAM" id="Phobius"/>
    </source>
</evidence>
<evidence type="ECO:0000256" key="1">
    <source>
        <dbReference type="SAM" id="Coils"/>
    </source>
</evidence>
<evidence type="ECO:0000313" key="4">
    <source>
        <dbReference type="Proteomes" id="UP000028492"/>
    </source>
</evidence>
<dbReference type="HOGENOM" id="CLU_737020_0_0_11"/>
<reference evidence="3 4" key="1">
    <citation type="journal article" date="2014" name="J. Biotechnol.">
        <title>Complete genome sequence of the actinobacterium Amycolatopsis japonica MG417-CF17(T) (=DSM 44213T) producing (S,S)-N,N'-ethylenediaminedisuccinic acid.</title>
        <authorList>
            <person name="Stegmann E."/>
            <person name="Albersmeier A."/>
            <person name="Spohn M."/>
            <person name="Gert H."/>
            <person name="Weber T."/>
            <person name="Wohlleben W."/>
            <person name="Kalinowski J."/>
            <person name="Ruckert C."/>
        </authorList>
    </citation>
    <scope>NUCLEOTIDE SEQUENCE [LARGE SCALE GENOMIC DNA]</scope>
    <source>
        <strain evidence="4">MG417-CF17 (DSM 44213)</strain>
    </source>
</reference>
<name>A0A075V365_9PSEU</name>
<keyword evidence="4" id="KW-1185">Reference proteome</keyword>
<feature type="transmembrane region" description="Helical" evidence="2">
    <location>
        <begin position="121"/>
        <end position="138"/>
    </location>
</feature>
<feature type="transmembrane region" description="Helical" evidence="2">
    <location>
        <begin position="236"/>
        <end position="258"/>
    </location>
</feature>
<gene>
    <name evidence="3" type="ORF">AJAP_30860</name>
</gene>
<feature type="coiled-coil region" evidence="1">
    <location>
        <begin position="302"/>
        <end position="336"/>
    </location>
</feature>